<evidence type="ECO:0000256" key="8">
    <source>
        <dbReference type="SAM" id="Phobius"/>
    </source>
</evidence>
<dbReference type="GO" id="GO:0009252">
    <property type="term" value="P:peptidoglycan biosynthetic process"/>
    <property type="evidence" value="ECO:0007669"/>
    <property type="project" value="UniProtKB-KW"/>
</dbReference>
<dbReference type="GO" id="GO:0015648">
    <property type="term" value="F:lipid-linked peptidoglycan transporter activity"/>
    <property type="evidence" value="ECO:0007669"/>
    <property type="project" value="TreeGrafter"/>
</dbReference>
<evidence type="ECO:0000256" key="5">
    <source>
        <dbReference type="ARBA" id="ARBA00022984"/>
    </source>
</evidence>
<keyword evidence="4" id="KW-0133">Cell shape</keyword>
<name>A0A1W1EHV1_9ZZZZ</name>
<organism evidence="9">
    <name type="scientific">hydrothermal vent metagenome</name>
    <dbReference type="NCBI Taxonomy" id="652676"/>
    <lineage>
        <taxon>unclassified sequences</taxon>
        <taxon>metagenomes</taxon>
        <taxon>ecological metagenomes</taxon>
    </lineage>
</organism>
<feature type="transmembrane region" description="Helical" evidence="8">
    <location>
        <begin position="122"/>
        <end position="141"/>
    </location>
</feature>
<dbReference type="Pfam" id="PF03023">
    <property type="entry name" value="MurJ"/>
    <property type="match status" value="1"/>
</dbReference>
<feature type="transmembrane region" description="Helical" evidence="8">
    <location>
        <begin position="310"/>
        <end position="333"/>
    </location>
</feature>
<dbReference type="InterPro" id="IPR051050">
    <property type="entry name" value="Lipid_II_flippase_MurJ/MviN"/>
</dbReference>
<evidence type="ECO:0000256" key="6">
    <source>
        <dbReference type="ARBA" id="ARBA00022989"/>
    </source>
</evidence>
<proteinExistence type="inferred from homology"/>
<dbReference type="CDD" id="cd13123">
    <property type="entry name" value="MATE_MurJ_like"/>
    <property type="match status" value="1"/>
</dbReference>
<protein>
    <submittedName>
        <fullName evidence="9">Proposed peptidoglycan lipid II flippase MurJ</fullName>
    </submittedName>
</protein>
<feature type="transmembrane region" description="Helical" evidence="8">
    <location>
        <begin position="431"/>
        <end position="449"/>
    </location>
</feature>
<accession>A0A1W1EHV1</accession>
<evidence type="ECO:0000256" key="2">
    <source>
        <dbReference type="ARBA" id="ARBA00022475"/>
    </source>
</evidence>
<dbReference type="GO" id="GO:0008360">
    <property type="term" value="P:regulation of cell shape"/>
    <property type="evidence" value="ECO:0007669"/>
    <property type="project" value="UniProtKB-KW"/>
</dbReference>
<dbReference type="AlphaFoldDB" id="A0A1W1EHV1"/>
<evidence type="ECO:0000256" key="1">
    <source>
        <dbReference type="ARBA" id="ARBA00004651"/>
    </source>
</evidence>
<dbReference type="HAMAP" id="MF_02078">
    <property type="entry name" value="MurJ_MviN"/>
    <property type="match status" value="1"/>
</dbReference>
<evidence type="ECO:0000313" key="9">
    <source>
        <dbReference type="EMBL" id="SHO80416.1"/>
    </source>
</evidence>
<dbReference type="EMBL" id="FRYL01000007">
    <property type="protein sequence ID" value="SHO80416.1"/>
    <property type="molecule type" value="Genomic_DNA"/>
</dbReference>
<feature type="transmembrane region" description="Helical" evidence="8">
    <location>
        <begin position="246"/>
        <end position="265"/>
    </location>
</feature>
<dbReference type="GO" id="GO:0034204">
    <property type="term" value="P:lipid translocation"/>
    <property type="evidence" value="ECO:0007669"/>
    <property type="project" value="TreeGrafter"/>
</dbReference>
<keyword evidence="3 8" id="KW-0812">Transmembrane</keyword>
<feature type="transmembrane region" description="Helical" evidence="8">
    <location>
        <begin position="388"/>
        <end position="411"/>
    </location>
</feature>
<dbReference type="PANTHER" id="PTHR47019:SF1">
    <property type="entry name" value="LIPID II FLIPPASE MURJ"/>
    <property type="match status" value="1"/>
</dbReference>
<dbReference type="NCBIfam" id="TIGR01695">
    <property type="entry name" value="murJ_mviN"/>
    <property type="match status" value="1"/>
</dbReference>
<feature type="transmembrane region" description="Helical" evidence="8">
    <location>
        <begin position="148"/>
        <end position="170"/>
    </location>
</feature>
<sequence length="457" mass="50967">MRLKSIFTNGTGILSSRILGFIRDMLMASILGVNIFSDIFAIAFKIPNLFRRIFGEGAFVQSFMPSFVASKHKGVFATTILLRFLLFIILASVLVNLFAPYLTKSIAIGFDEDTIALASPLVAINFWYLDLIFLVTFLATLLQYKEHFATTAFSTALLNISMIIALILYAKESPQMIVYALSISVVVGGVLQLIAHLITIRRFKLDKLLVGGFKYRDKRDISDDTKRFNSQFFPAIIGSSTAQISAFLDTMMASFLITGSISYLYYANRVFQLPLALFAIATATALFPTISKAIKNGDEAKAYQNLSKAFWILSFTLGFSLIGGVVFSEHIIWLLFERGEFTNTNTIESAKVLMAYMVGLLPFGLAKLFSLFLYASHKQGRAAIISSLILMQYYGAMGLALASSIGGWVLFILTIKEVGFDRFIDIIYSKYSLYFIVSLSIFIVISIWINEIIKGFM</sequence>
<feature type="transmembrane region" description="Helical" evidence="8">
    <location>
        <begin position="271"/>
        <end position="290"/>
    </location>
</feature>
<feature type="transmembrane region" description="Helical" evidence="8">
    <location>
        <begin position="176"/>
        <end position="198"/>
    </location>
</feature>
<feature type="transmembrane region" description="Helical" evidence="8">
    <location>
        <begin position="353"/>
        <end position="376"/>
    </location>
</feature>
<keyword evidence="2" id="KW-1003">Cell membrane</keyword>
<evidence type="ECO:0000256" key="4">
    <source>
        <dbReference type="ARBA" id="ARBA00022960"/>
    </source>
</evidence>
<feature type="transmembrane region" description="Helical" evidence="8">
    <location>
        <begin position="80"/>
        <end position="102"/>
    </location>
</feature>
<dbReference type="GO" id="GO:0005886">
    <property type="term" value="C:plasma membrane"/>
    <property type="evidence" value="ECO:0007669"/>
    <property type="project" value="UniProtKB-SubCell"/>
</dbReference>
<comment type="subcellular location">
    <subcellularLocation>
        <location evidence="1">Cell membrane</location>
        <topology evidence="1">Multi-pass membrane protein</topology>
    </subcellularLocation>
</comment>
<keyword evidence="7 8" id="KW-0472">Membrane</keyword>
<dbReference type="PRINTS" id="PR01806">
    <property type="entry name" value="VIRFACTRMVIN"/>
</dbReference>
<dbReference type="InterPro" id="IPR004268">
    <property type="entry name" value="MurJ"/>
</dbReference>
<dbReference type="PANTHER" id="PTHR47019">
    <property type="entry name" value="LIPID II FLIPPASE MURJ"/>
    <property type="match status" value="1"/>
</dbReference>
<evidence type="ECO:0000256" key="7">
    <source>
        <dbReference type="ARBA" id="ARBA00023136"/>
    </source>
</evidence>
<keyword evidence="6 8" id="KW-1133">Transmembrane helix</keyword>
<keyword evidence="5" id="KW-0573">Peptidoglycan synthesis</keyword>
<evidence type="ECO:0000256" key="3">
    <source>
        <dbReference type="ARBA" id="ARBA00022692"/>
    </source>
</evidence>
<feature type="transmembrane region" description="Helical" evidence="8">
    <location>
        <begin position="21"/>
        <end position="43"/>
    </location>
</feature>
<gene>
    <name evidence="9" type="ORF">MNB_SV-15-688</name>
</gene>
<reference evidence="9" key="1">
    <citation type="submission" date="2016-10" db="EMBL/GenBank/DDBJ databases">
        <authorList>
            <person name="de Groot N.N."/>
        </authorList>
    </citation>
    <scope>NUCLEOTIDE SEQUENCE</scope>
</reference>